<evidence type="ECO:0000313" key="3">
    <source>
        <dbReference type="Proteomes" id="UP000001444"/>
    </source>
</evidence>
<gene>
    <name evidence="2" type="ordered locus">SCAB_91071</name>
</gene>
<sequence length="141" mass="15529">MVTNYACGRSVEEAVAKARKALEKPDGLYGDQGMYRVVEVVEESPSSELRQQEGARRRYLTTIWENATTTVRGREPDNPDAELLSRLDDFFTRAVVFPDPHTSGATRPRSAGPARSPTSSTPATPATPWPCSSWPTWTTTA</sequence>
<proteinExistence type="predicted"/>
<dbReference type="Proteomes" id="UP000001444">
    <property type="component" value="Chromosome"/>
</dbReference>
<reference evidence="2 3" key="1">
    <citation type="journal article" date="2010" name="Mol. Plant Microbe Interact.">
        <title>Streptomyces scabies 87-22 contains a coronafacic acid-like biosynthetic cluster that contributes to plant-microbe interactions.</title>
        <authorList>
            <person name="Bignell D.R."/>
            <person name="Seipke R.F."/>
            <person name="Huguet-Tapia J.C."/>
            <person name="Chambers A.H."/>
            <person name="Parry R.J."/>
            <person name="Loria R."/>
        </authorList>
    </citation>
    <scope>NUCLEOTIDE SEQUENCE [LARGE SCALE GENOMIC DNA]</scope>
    <source>
        <strain evidence="2 3">87.22</strain>
    </source>
</reference>
<evidence type="ECO:0000256" key="1">
    <source>
        <dbReference type="SAM" id="MobiDB-lite"/>
    </source>
</evidence>
<dbReference type="HOGENOM" id="CLU_1824303_0_0_11"/>
<organism evidence="2 3">
    <name type="scientific">Streptomyces scabiei (strain 87.22)</name>
    <dbReference type="NCBI Taxonomy" id="680198"/>
    <lineage>
        <taxon>Bacteria</taxon>
        <taxon>Bacillati</taxon>
        <taxon>Actinomycetota</taxon>
        <taxon>Actinomycetes</taxon>
        <taxon>Kitasatosporales</taxon>
        <taxon>Streptomycetaceae</taxon>
        <taxon>Streptomyces</taxon>
    </lineage>
</organism>
<keyword evidence="3" id="KW-1185">Reference proteome</keyword>
<dbReference type="STRING" id="680198.SCAB_91071"/>
<accession>C9ZB87</accession>
<dbReference type="AlphaFoldDB" id="C9ZB87"/>
<name>C9ZB87_STRSW</name>
<feature type="region of interest" description="Disordered" evidence="1">
    <location>
        <begin position="97"/>
        <end position="141"/>
    </location>
</feature>
<feature type="compositionally biased region" description="Low complexity" evidence="1">
    <location>
        <begin position="104"/>
        <end position="141"/>
    </location>
</feature>
<dbReference type="EMBL" id="FN554889">
    <property type="protein sequence ID" value="CBG76038.1"/>
    <property type="molecule type" value="Genomic_DNA"/>
</dbReference>
<protein>
    <submittedName>
        <fullName evidence="2">Uncharacterized protein</fullName>
    </submittedName>
</protein>
<evidence type="ECO:0000313" key="2">
    <source>
        <dbReference type="EMBL" id="CBG76038.1"/>
    </source>
</evidence>
<dbReference type="KEGG" id="scb:SCAB_91071"/>